<dbReference type="Proteomes" id="UP001154061">
    <property type="component" value="Unassembled WGS sequence"/>
</dbReference>
<name>A0A9Q4L4P9_9EURY</name>
<evidence type="ECO:0000313" key="3">
    <source>
        <dbReference type="Proteomes" id="UP001154061"/>
    </source>
</evidence>
<dbReference type="RefSeq" id="WP_277522032.1">
    <property type="nucleotide sequence ID" value="NZ_JAMQOT010000004.1"/>
</dbReference>
<sequence length="231" mass="24687">MRLVAHRGFAASAPENTIDAVRTAAEYADAVEVDVRRCGSGELVVVHDETIDRVTDGSGAVAETALSALRDRTVLESDESIPTLARLLEAAPPAVELTLELKEPDIAADVLDTLDDAAVDNRVVTTSFLPAELRTIRDRDPEQSIGLLVSRRLETPVTTAIELDCDVLGANRWRCLATGIVPRASAVGLEVHAWTIDRRATAALLARRGVDGVIADRPIDLPSPEPGSMTP</sequence>
<dbReference type="InterPro" id="IPR030395">
    <property type="entry name" value="GP_PDE_dom"/>
</dbReference>
<dbReference type="PANTHER" id="PTHR46211">
    <property type="entry name" value="GLYCEROPHOSPHORYL DIESTER PHOSPHODIESTERASE"/>
    <property type="match status" value="1"/>
</dbReference>
<dbReference type="CDD" id="cd08556">
    <property type="entry name" value="GDPD"/>
    <property type="match status" value="1"/>
</dbReference>
<dbReference type="EMBL" id="JAMQOT010000004">
    <property type="protein sequence ID" value="MDF9746487.1"/>
    <property type="molecule type" value="Genomic_DNA"/>
</dbReference>
<evidence type="ECO:0000259" key="1">
    <source>
        <dbReference type="PROSITE" id="PS51704"/>
    </source>
</evidence>
<dbReference type="Gene3D" id="3.20.20.190">
    <property type="entry name" value="Phosphatidylinositol (PI) phosphodiesterase"/>
    <property type="match status" value="1"/>
</dbReference>
<dbReference type="PROSITE" id="PS51704">
    <property type="entry name" value="GP_PDE"/>
    <property type="match status" value="1"/>
</dbReference>
<accession>A0A9Q4L4P9</accession>
<dbReference type="GO" id="GO:0008081">
    <property type="term" value="F:phosphoric diester hydrolase activity"/>
    <property type="evidence" value="ECO:0007669"/>
    <property type="project" value="InterPro"/>
</dbReference>
<keyword evidence="3" id="KW-1185">Reference proteome</keyword>
<dbReference type="InterPro" id="IPR017946">
    <property type="entry name" value="PLC-like_Pdiesterase_TIM-brl"/>
</dbReference>
<proteinExistence type="predicted"/>
<gene>
    <name evidence="2" type="ORF">NDI89_12930</name>
</gene>
<dbReference type="Pfam" id="PF03009">
    <property type="entry name" value="GDPD"/>
    <property type="match status" value="1"/>
</dbReference>
<organism evidence="2 3">
    <name type="scientific">Natrinema salsiterrestre</name>
    <dbReference type="NCBI Taxonomy" id="2950540"/>
    <lineage>
        <taxon>Archaea</taxon>
        <taxon>Methanobacteriati</taxon>
        <taxon>Methanobacteriota</taxon>
        <taxon>Stenosarchaea group</taxon>
        <taxon>Halobacteria</taxon>
        <taxon>Halobacteriales</taxon>
        <taxon>Natrialbaceae</taxon>
        <taxon>Natrinema</taxon>
    </lineage>
</organism>
<dbReference type="AlphaFoldDB" id="A0A9Q4L4P9"/>
<reference evidence="2" key="1">
    <citation type="submission" date="2022-06" db="EMBL/GenBank/DDBJ databases">
        <title>Natrinema sp. a new haloarchaeum isolate from saline soil.</title>
        <authorList>
            <person name="Strakova D."/>
            <person name="Galisteo C."/>
            <person name="Sanchez-Porro C."/>
            <person name="Ventosa A."/>
        </authorList>
    </citation>
    <scope>NUCLEOTIDE SEQUENCE</scope>
    <source>
        <strain evidence="2">S1CR25-10</strain>
    </source>
</reference>
<dbReference type="SUPFAM" id="SSF51695">
    <property type="entry name" value="PLC-like phosphodiesterases"/>
    <property type="match status" value="1"/>
</dbReference>
<comment type="caution">
    <text evidence="2">The sequence shown here is derived from an EMBL/GenBank/DDBJ whole genome shotgun (WGS) entry which is preliminary data.</text>
</comment>
<evidence type="ECO:0000313" key="2">
    <source>
        <dbReference type="EMBL" id="MDF9746487.1"/>
    </source>
</evidence>
<protein>
    <submittedName>
        <fullName evidence="2">Glycerophosphodiester phosphodiesterase</fullName>
    </submittedName>
</protein>
<dbReference type="GO" id="GO:0006629">
    <property type="term" value="P:lipid metabolic process"/>
    <property type="evidence" value="ECO:0007669"/>
    <property type="project" value="InterPro"/>
</dbReference>
<feature type="domain" description="GP-PDE" evidence="1">
    <location>
        <begin position="1"/>
        <end position="225"/>
    </location>
</feature>
<dbReference type="PANTHER" id="PTHR46211:SF14">
    <property type="entry name" value="GLYCEROPHOSPHODIESTER PHOSPHODIESTERASE"/>
    <property type="match status" value="1"/>
</dbReference>